<dbReference type="InterPro" id="IPR004860">
    <property type="entry name" value="LAGLIDADG_dom"/>
</dbReference>
<organism evidence="3">
    <name type="scientific">Leucoagaricus naucinus</name>
    <dbReference type="NCBI Taxonomy" id="34434"/>
    <lineage>
        <taxon>Eukaryota</taxon>
        <taxon>Fungi</taxon>
        <taxon>Dikarya</taxon>
        <taxon>Basidiomycota</taxon>
        <taxon>Agaricomycotina</taxon>
        <taxon>Agaricomycetes</taxon>
        <taxon>Agaricomycetidae</taxon>
        <taxon>Agaricales</taxon>
        <taxon>Agaricineae</taxon>
        <taxon>Agaricaceae</taxon>
        <taxon>Leucoagaricus</taxon>
    </lineage>
</organism>
<protein>
    <submittedName>
        <fullName evidence="3">LAGLIDADG endonuclease</fullName>
    </submittedName>
</protein>
<dbReference type="GO" id="GO:0004519">
    <property type="term" value="F:endonuclease activity"/>
    <property type="evidence" value="ECO:0007669"/>
    <property type="project" value="UniProtKB-KW"/>
</dbReference>
<keyword evidence="3" id="KW-0378">Hydrolase</keyword>
<evidence type="ECO:0000259" key="2">
    <source>
        <dbReference type="Pfam" id="PF03161"/>
    </source>
</evidence>
<dbReference type="SUPFAM" id="SSF55608">
    <property type="entry name" value="Homing endonucleases"/>
    <property type="match status" value="1"/>
</dbReference>
<sequence length="267" mass="31062">MNYFWPNCKYDFDNITYLTSAMLPINRSRTKAILRIGPHNKEVLDVIICGLLGDFWGDTIPGKLVNSTRFQIEQSISNAAYIHYLTLYFYNLGYCARPIPLLVQKKEFSHSTTTNNSNNSTHNEKLKNVNIIENRFNYRLTLFSFTSFNWIYESFYTKVKGGKTIKKVPLFISEYITPKGLAHWIMQDGSHQKGQGVYIATNSFTFEECKFLAFTLTNKYKLKTSVIKSGKTNQWRISIWKESMPRLAELVGPHFISEMEYKLKGYL</sequence>
<keyword evidence="3" id="KW-0255">Endonuclease</keyword>
<keyword evidence="3" id="KW-0540">Nuclease</keyword>
<feature type="domain" description="Homing endonuclease LAGLIDADG" evidence="2">
    <location>
        <begin position="46"/>
        <end position="247"/>
    </location>
</feature>
<keyword evidence="3" id="KW-0496">Mitochondrion</keyword>
<accession>A0A8F5GF98</accession>
<dbReference type="AlphaFoldDB" id="A0A8F5GF98"/>
<geneLocation type="mitochondrion" evidence="3"/>
<dbReference type="Gene3D" id="3.10.28.10">
    <property type="entry name" value="Homing endonucleases"/>
    <property type="match status" value="2"/>
</dbReference>
<dbReference type="EMBL" id="MZ352929">
    <property type="protein sequence ID" value="QXM15414.1"/>
    <property type="molecule type" value="Genomic_DNA"/>
</dbReference>
<reference evidence="3" key="1">
    <citation type="submission" date="2021-06" db="EMBL/GenBank/DDBJ databases">
        <title>Characterization of the complete mitochondrial genome of Leucoagaricus naucinus.</title>
        <authorList>
            <person name="Li Q."/>
        </authorList>
    </citation>
    <scope>NUCLEOTIDE SEQUENCE</scope>
</reference>
<name>A0A8F5GF98_9AGAR</name>
<dbReference type="InterPro" id="IPR027434">
    <property type="entry name" value="Homing_endonucl"/>
</dbReference>
<evidence type="ECO:0000256" key="1">
    <source>
        <dbReference type="ARBA" id="ARBA00002670"/>
    </source>
</evidence>
<evidence type="ECO:0000313" key="3">
    <source>
        <dbReference type="EMBL" id="QXM15414.1"/>
    </source>
</evidence>
<comment type="function">
    <text evidence="1">Mitochondrial DNA endonuclease involved in intron homing.</text>
</comment>
<gene>
    <name evidence="3" type="primary">orf267</name>
</gene>
<proteinExistence type="predicted"/>
<dbReference type="Pfam" id="PF03161">
    <property type="entry name" value="LAGLIDADG_2"/>
    <property type="match status" value="1"/>
</dbReference>